<proteinExistence type="predicted"/>
<dbReference type="RefSeq" id="WP_223676606.1">
    <property type="nucleotide sequence ID" value="NZ_JAINZW010000005.1"/>
</dbReference>
<evidence type="ECO:0000313" key="3">
    <source>
        <dbReference type="EMBL" id="MBZ4040150.1"/>
    </source>
</evidence>
<feature type="chain" id="PRO_5047409518" evidence="2">
    <location>
        <begin position="26"/>
        <end position="251"/>
    </location>
</feature>
<reference evidence="3 4" key="1">
    <citation type="submission" date="2021-09" db="EMBL/GenBank/DDBJ databases">
        <title>Lysobacter sp. 13A isolated from the river sediment.</title>
        <authorList>
            <person name="Liu H."/>
            <person name="Li S."/>
            <person name="Mao S."/>
        </authorList>
    </citation>
    <scope>NUCLEOTIDE SEQUENCE [LARGE SCALE GENOMIC DNA]</scope>
    <source>
        <strain evidence="3 4">13A</strain>
    </source>
</reference>
<feature type="compositionally biased region" description="Gly residues" evidence="1">
    <location>
        <begin position="238"/>
        <end position="251"/>
    </location>
</feature>
<keyword evidence="4" id="KW-1185">Reference proteome</keyword>
<dbReference type="EMBL" id="JAINZW010000005">
    <property type="protein sequence ID" value="MBZ4040150.1"/>
    <property type="molecule type" value="Genomic_DNA"/>
</dbReference>
<feature type="compositionally biased region" description="Gly residues" evidence="1">
    <location>
        <begin position="194"/>
        <end position="207"/>
    </location>
</feature>
<organism evidence="3 4">
    <name type="scientific">Novilysobacter selenitireducens</name>
    <dbReference type="NCBI Taxonomy" id="2872639"/>
    <lineage>
        <taxon>Bacteria</taxon>
        <taxon>Pseudomonadati</taxon>
        <taxon>Pseudomonadota</taxon>
        <taxon>Gammaproteobacteria</taxon>
        <taxon>Lysobacterales</taxon>
        <taxon>Lysobacteraceae</taxon>
        <taxon>Novilysobacter</taxon>
    </lineage>
</organism>
<keyword evidence="2" id="KW-0732">Signal</keyword>
<dbReference type="Proteomes" id="UP001430954">
    <property type="component" value="Unassembled WGS sequence"/>
</dbReference>
<evidence type="ECO:0000256" key="2">
    <source>
        <dbReference type="SAM" id="SignalP"/>
    </source>
</evidence>
<gene>
    <name evidence="3" type="ORF">K6753_11475</name>
</gene>
<protein>
    <submittedName>
        <fullName evidence="3">Uncharacterized protein</fullName>
    </submittedName>
</protein>
<evidence type="ECO:0000313" key="4">
    <source>
        <dbReference type="Proteomes" id="UP001430954"/>
    </source>
</evidence>
<sequence length="251" mass="26581">MQNRTVSHRLLAVALCTGLGLAALAAPAAAQTIGYNVRTGDVWVDNRLDEINRYGHDYRDPFIGELTGQYGAPRSLIVDLLDRRGWAPADVYYACAIASAAGLPCIDVVNRYDPYDRDERNRGRGWGVVAQELGIKPGSPQFHALKRGTVDTYDRWGYPISIDRDVRVDWSQPRDRGPRNNDRDRGGPPAHAGRGNGRPDVGGGPGKGKPAHAGGPGRGNDKGGPPSGKGPGGDKGKGNGNGNGKGNGRAG</sequence>
<feature type="signal peptide" evidence="2">
    <location>
        <begin position="1"/>
        <end position="25"/>
    </location>
</feature>
<feature type="compositionally biased region" description="Basic and acidic residues" evidence="1">
    <location>
        <begin position="169"/>
        <end position="186"/>
    </location>
</feature>
<evidence type="ECO:0000256" key="1">
    <source>
        <dbReference type="SAM" id="MobiDB-lite"/>
    </source>
</evidence>
<comment type="caution">
    <text evidence="3">The sequence shown here is derived from an EMBL/GenBank/DDBJ whole genome shotgun (WGS) entry which is preliminary data.</text>
</comment>
<accession>A0ABS7T8E5</accession>
<name>A0ABS7T8E5_9GAMM</name>
<feature type="region of interest" description="Disordered" evidence="1">
    <location>
        <begin position="169"/>
        <end position="251"/>
    </location>
</feature>